<keyword evidence="5 8" id="KW-1133">Transmembrane helix</keyword>
<keyword evidence="3" id="KW-0813">Transport</keyword>
<dbReference type="EMBL" id="HACG01009976">
    <property type="protein sequence ID" value="CEK56841.1"/>
    <property type="molecule type" value="Transcribed_RNA"/>
</dbReference>
<evidence type="ECO:0000256" key="3">
    <source>
        <dbReference type="ARBA" id="ARBA00022449"/>
    </source>
</evidence>
<reference evidence="9" key="1">
    <citation type="submission" date="2014-12" db="EMBL/GenBank/DDBJ databases">
        <title>Insight into the proteome of Arion vulgaris.</title>
        <authorList>
            <person name="Aradska J."/>
            <person name="Bulat T."/>
            <person name="Smidak R."/>
            <person name="Sarate P."/>
            <person name="Gangsoo J."/>
            <person name="Sialana F."/>
            <person name="Bilban M."/>
            <person name="Lubec G."/>
        </authorList>
    </citation>
    <scope>NUCLEOTIDE SEQUENCE</scope>
    <source>
        <tissue evidence="9">Skin</tissue>
    </source>
</reference>
<dbReference type="GO" id="GO:0006874">
    <property type="term" value="P:intracellular calcium ion homeostasis"/>
    <property type="evidence" value="ECO:0007669"/>
    <property type="project" value="TreeGrafter"/>
</dbReference>
<evidence type="ECO:0000256" key="5">
    <source>
        <dbReference type="ARBA" id="ARBA00022989"/>
    </source>
</evidence>
<keyword evidence="6 8" id="KW-0472">Membrane</keyword>
<dbReference type="AlphaFoldDB" id="A0A0B6YM34"/>
<feature type="region of interest" description="Disordered" evidence="7">
    <location>
        <begin position="22"/>
        <end position="47"/>
    </location>
</feature>
<evidence type="ECO:0000256" key="6">
    <source>
        <dbReference type="ARBA" id="ARBA00023136"/>
    </source>
</evidence>
<dbReference type="PANTHER" id="PTHR10846">
    <property type="entry name" value="SODIUM/POTASSIUM/CALCIUM EXCHANGER"/>
    <property type="match status" value="1"/>
</dbReference>
<dbReference type="InterPro" id="IPR004481">
    <property type="entry name" value="K/Na/Ca-exchanger"/>
</dbReference>
<name>A0A0B6YM34_9EUPU</name>
<evidence type="ECO:0000256" key="4">
    <source>
        <dbReference type="ARBA" id="ARBA00022692"/>
    </source>
</evidence>
<dbReference type="GO" id="GO:0008273">
    <property type="term" value="F:calcium, potassium:sodium antiporter activity"/>
    <property type="evidence" value="ECO:0007669"/>
    <property type="project" value="TreeGrafter"/>
</dbReference>
<dbReference type="GO" id="GO:0005262">
    <property type="term" value="F:calcium channel activity"/>
    <property type="evidence" value="ECO:0007669"/>
    <property type="project" value="TreeGrafter"/>
</dbReference>
<evidence type="ECO:0000313" key="9">
    <source>
        <dbReference type="EMBL" id="CEK56841.1"/>
    </source>
</evidence>
<feature type="transmembrane region" description="Helical" evidence="8">
    <location>
        <begin position="102"/>
        <end position="125"/>
    </location>
</feature>
<proteinExistence type="inferred from homology"/>
<comment type="subcellular location">
    <subcellularLocation>
        <location evidence="1">Membrane</location>
        <topology evidence="1">Multi-pass membrane protein</topology>
    </subcellularLocation>
</comment>
<evidence type="ECO:0000256" key="8">
    <source>
        <dbReference type="SAM" id="Phobius"/>
    </source>
</evidence>
<feature type="transmembrane region" description="Helical" evidence="8">
    <location>
        <begin position="65"/>
        <end position="82"/>
    </location>
</feature>
<gene>
    <name evidence="9" type="primary">ORF28649</name>
</gene>
<evidence type="ECO:0000256" key="2">
    <source>
        <dbReference type="ARBA" id="ARBA00005364"/>
    </source>
</evidence>
<comment type="similarity">
    <text evidence="2">Belongs to the Ca(2+):cation antiporter (CaCA) (TC 2.A.19) family. SLC24A subfamily.</text>
</comment>
<feature type="compositionally biased region" description="Low complexity" evidence="7">
    <location>
        <begin position="25"/>
        <end position="40"/>
    </location>
</feature>
<evidence type="ECO:0000256" key="1">
    <source>
        <dbReference type="ARBA" id="ARBA00004141"/>
    </source>
</evidence>
<keyword evidence="4 8" id="KW-0812">Transmembrane</keyword>
<dbReference type="PANTHER" id="PTHR10846:SF73">
    <property type="entry name" value="SODIUM_CALCIUM EXCHANGER MEMBRANE REGION DOMAIN-CONTAINING PROTEIN"/>
    <property type="match status" value="1"/>
</dbReference>
<feature type="non-terminal residue" evidence="9">
    <location>
        <position position="130"/>
    </location>
</feature>
<organism evidence="9">
    <name type="scientific">Arion vulgaris</name>
    <dbReference type="NCBI Taxonomy" id="1028688"/>
    <lineage>
        <taxon>Eukaryota</taxon>
        <taxon>Metazoa</taxon>
        <taxon>Spiralia</taxon>
        <taxon>Lophotrochozoa</taxon>
        <taxon>Mollusca</taxon>
        <taxon>Gastropoda</taxon>
        <taxon>Heterobranchia</taxon>
        <taxon>Euthyneura</taxon>
        <taxon>Panpulmonata</taxon>
        <taxon>Eupulmonata</taxon>
        <taxon>Stylommatophora</taxon>
        <taxon>Helicina</taxon>
        <taxon>Arionoidea</taxon>
        <taxon>Arionidae</taxon>
        <taxon>Arion</taxon>
    </lineage>
</organism>
<evidence type="ECO:0000256" key="7">
    <source>
        <dbReference type="SAM" id="MobiDB-lite"/>
    </source>
</evidence>
<protein>
    <submittedName>
        <fullName evidence="9">Uncharacterized protein</fullName>
    </submittedName>
</protein>
<keyword evidence="3" id="KW-0050">Antiport</keyword>
<dbReference type="GO" id="GO:0005886">
    <property type="term" value="C:plasma membrane"/>
    <property type="evidence" value="ECO:0007669"/>
    <property type="project" value="TreeGrafter"/>
</dbReference>
<accession>A0A0B6YM34</accession>
<sequence>MKKMTNGEVLDDMSEVTVVLTKSGNTESTESLDSNSSSNEEGAKEIHKPVPDESIWHRPQRRWPCVLWLVSFPISFLLYISVPDCRKDRLRKWFWVTFTMSLVWLSIFSFLMVWMITIIGFTVNIPDSVM</sequence>